<protein>
    <submittedName>
        <fullName evidence="2">Spore coat peptide assembly protein CotJB 2</fullName>
    </submittedName>
</protein>
<dbReference type="RefSeq" id="WP_055341195.1">
    <property type="nucleotide sequence ID" value="NZ_CDNI01000014.1"/>
</dbReference>
<dbReference type="PIRSF" id="PIRSF010606">
    <property type="entry name" value="Spore_coat_CotJB"/>
    <property type="match status" value="1"/>
</dbReference>
<reference evidence="2 3" key="1">
    <citation type="submission" date="2015-01" db="EMBL/GenBank/DDBJ databases">
        <authorList>
            <person name="Aslett A.Martin."/>
            <person name="De Silva Nishadi"/>
        </authorList>
    </citation>
    <scope>NUCLEOTIDE SEQUENCE [LARGE SCALE GENOMIC DNA]</scope>
    <source>
        <strain evidence="2 3">R28058</strain>
    </source>
</reference>
<sequence>MATRAEMLTNIEELCFACLDLNLYLDNHTEDARAIATYNKLCAEFAKARICYEKKYGPLNNFGYSPSQCPFQWVESPWPWENEFYEM</sequence>
<evidence type="ECO:0000313" key="3">
    <source>
        <dbReference type="Proteomes" id="UP000049127"/>
    </source>
</evidence>
<organism evidence="2 3">
    <name type="scientific">Paraclostridium sordellii</name>
    <name type="common">Clostridium sordellii</name>
    <dbReference type="NCBI Taxonomy" id="1505"/>
    <lineage>
        <taxon>Bacteria</taxon>
        <taxon>Bacillati</taxon>
        <taxon>Bacillota</taxon>
        <taxon>Clostridia</taxon>
        <taxon>Peptostreptococcales</taxon>
        <taxon>Peptostreptococcaceae</taxon>
        <taxon>Paraclostridium</taxon>
    </lineage>
</organism>
<gene>
    <name evidence="2" type="primary">cotJB2</name>
    <name evidence="2" type="ORF">R28058_02021</name>
</gene>
<proteinExistence type="predicted"/>
<feature type="domain" description="Protein CotJB" evidence="1">
    <location>
        <begin position="6"/>
        <end position="81"/>
    </location>
</feature>
<dbReference type="InterPro" id="IPR016571">
    <property type="entry name" value="Spore_coat_assembly_CotJB"/>
</dbReference>
<dbReference type="Pfam" id="PF12652">
    <property type="entry name" value="CotJB"/>
    <property type="match status" value="1"/>
</dbReference>
<name>A0A0C7R2S2_PARSO</name>
<dbReference type="AlphaFoldDB" id="A0A0C7R2S2"/>
<dbReference type="EMBL" id="CEKZ01000003">
    <property type="protein sequence ID" value="CEQ02469.1"/>
    <property type="molecule type" value="Genomic_DNA"/>
</dbReference>
<dbReference type="OrthoDB" id="9804099at2"/>
<evidence type="ECO:0000259" key="1">
    <source>
        <dbReference type="Pfam" id="PF12652"/>
    </source>
</evidence>
<dbReference type="Proteomes" id="UP000049127">
    <property type="component" value="Unassembled WGS sequence"/>
</dbReference>
<accession>A0A0C7R2S2</accession>
<evidence type="ECO:0000313" key="2">
    <source>
        <dbReference type="EMBL" id="CEQ02469.1"/>
    </source>
</evidence>
<dbReference type="InterPro" id="IPR024207">
    <property type="entry name" value="CotJB_dom"/>
</dbReference>